<evidence type="ECO:0000256" key="1">
    <source>
        <dbReference type="ARBA" id="ARBA00000971"/>
    </source>
</evidence>
<dbReference type="InterPro" id="IPR000297">
    <property type="entry name" value="PPIase_PpiC"/>
</dbReference>
<dbReference type="KEGG" id="rgu:A4W93_21910"/>
<comment type="catalytic activity">
    <reaction evidence="1">
        <text>[protein]-peptidylproline (omega=180) = [protein]-peptidylproline (omega=0)</text>
        <dbReference type="Rhea" id="RHEA:16237"/>
        <dbReference type="Rhea" id="RHEA-COMP:10747"/>
        <dbReference type="Rhea" id="RHEA-COMP:10748"/>
        <dbReference type="ChEBI" id="CHEBI:83833"/>
        <dbReference type="ChEBI" id="CHEBI:83834"/>
        <dbReference type="EC" id="5.2.1.8"/>
    </reaction>
</comment>
<dbReference type="STRING" id="946333.A4W93_21910"/>
<reference evidence="6 7" key="1">
    <citation type="submission" date="2016-04" db="EMBL/GenBank/DDBJ databases">
        <title>Complete genome sequence of natural rubber-degrading, novel Gram-negative bacterium, Rhizobacter gummiphilus strain NS21.</title>
        <authorList>
            <person name="Tabata M."/>
            <person name="Kasai D."/>
            <person name="Fukuda M."/>
        </authorList>
    </citation>
    <scope>NUCLEOTIDE SEQUENCE [LARGE SCALE GENOMIC DNA]</scope>
    <source>
        <strain evidence="6 7">NS21</strain>
    </source>
</reference>
<feature type="domain" description="PpiC" evidence="5">
    <location>
        <begin position="143"/>
        <end position="234"/>
    </location>
</feature>
<dbReference type="Gene3D" id="1.10.8.1040">
    <property type="match status" value="1"/>
</dbReference>
<dbReference type="EC" id="5.2.1.8" evidence="3"/>
<evidence type="ECO:0000256" key="4">
    <source>
        <dbReference type="ARBA" id="ARBA00023110"/>
    </source>
</evidence>
<dbReference type="PANTHER" id="PTHR47245:SF2">
    <property type="entry name" value="PEPTIDYL-PROLYL CIS-TRANS ISOMERASE HP_0175-RELATED"/>
    <property type="match status" value="1"/>
</dbReference>
<gene>
    <name evidence="6" type="ORF">A4W93_21910</name>
</gene>
<dbReference type="SUPFAM" id="SSF109998">
    <property type="entry name" value="Triger factor/SurA peptide-binding domain-like"/>
    <property type="match status" value="2"/>
</dbReference>
<evidence type="ECO:0000259" key="5">
    <source>
        <dbReference type="PROSITE" id="PS50198"/>
    </source>
</evidence>
<sequence length="535" mass="59056">MLYPRTRTWRRGLAACALLAAGIAGAAHKVQNTPVAWVNGQAIQRTTLVELLNLRNGSGDNTGRPLPPVTLEDRQRALDDIIQMELIAQKARDQGLTATPEAASELAYQRDQVLSQRLLRLLTQETVVDEAAVRERHAAIPTEHEVSVRHIVLADEAAARDTIVRLDAGASFADLARKRSIDKESRRQGGLLPTMKTTSFVPPFAAAAIAQAPGRHSAEPVHTEFGWHVIRVESRREIPPPSFEEARGWLGPQWVNEKVDEQVTAWRRAADVKVLQPLGDGPLADTSGVVATVDGRPIPRVMLEQLVKARNGIENPYDPVDPNQPARPLAGREATLEELVMTEVLAHQARERKLDENPSVLAEADLQEKTIAGRMYVRWLISQTRIGTDELKALYRSDVPVHDFKVSQIVVAEEAQATALIARLDQGARFPVLAREFSLDDGTKKQGGSMGWLLNNQMPTAVSAVVRPLKPGRHAAKPVRTEAGWVIVRLDAVRPTARRPGLDEATAWLYPKLMNDKVQVRLQQLRASADIQLVQ</sequence>
<accession>A0A1W6LDN7</accession>
<dbReference type="Proteomes" id="UP000193427">
    <property type="component" value="Chromosome"/>
</dbReference>
<dbReference type="InterPro" id="IPR046357">
    <property type="entry name" value="PPIase_dom_sf"/>
</dbReference>
<keyword evidence="4" id="KW-0413">Isomerase</keyword>
<dbReference type="PANTHER" id="PTHR47245">
    <property type="entry name" value="PEPTIDYLPROLYL ISOMERASE"/>
    <property type="match status" value="1"/>
</dbReference>
<dbReference type="OrthoDB" id="14196at2"/>
<dbReference type="Pfam" id="PF13616">
    <property type="entry name" value="Rotamase_3"/>
    <property type="match status" value="1"/>
</dbReference>
<dbReference type="Pfam" id="PF00639">
    <property type="entry name" value="Rotamase"/>
    <property type="match status" value="1"/>
</dbReference>
<evidence type="ECO:0000313" key="6">
    <source>
        <dbReference type="EMBL" id="ARN22343.1"/>
    </source>
</evidence>
<feature type="domain" description="PpiC" evidence="5">
    <location>
        <begin position="401"/>
        <end position="492"/>
    </location>
</feature>
<organism evidence="6 7">
    <name type="scientific">Piscinibacter gummiphilus</name>
    <dbReference type="NCBI Taxonomy" id="946333"/>
    <lineage>
        <taxon>Bacteria</taxon>
        <taxon>Pseudomonadati</taxon>
        <taxon>Pseudomonadota</taxon>
        <taxon>Betaproteobacteria</taxon>
        <taxon>Burkholderiales</taxon>
        <taxon>Sphaerotilaceae</taxon>
        <taxon>Piscinibacter</taxon>
    </lineage>
</organism>
<dbReference type="InterPro" id="IPR050245">
    <property type="entry name" value="PrsA_foldase"/>
</dbReference>
<dbReference type="PROSITE" id="PS50198">
    <property type="entry name" value="PPIC_PPIASE_2"/>
    <property type="match status" value="2"/>
</dbReference>
<dbReference type="AlphaFoldDB" id="A0A1W6LDN7"/>
<proteinExistence type="inferred from homology"/>
<evidence type="ECO:0000256" key="2">
    <source>
        <dbReference type="ARBA" id="ARBA00007656"/>
    </source>
</evidence>
<dbReference type="Gene3D" id="3.10.50.40">
    <property type="match status" value="2"/>
</dbReference>
<dbReference type="InterPro" id="IPR027304">
    <property type="entry name" value="Trigger_fact/SurA_dom_sf"/>
</dbReference>
<dbReference type="SUPFAM" id="SSF54534">
    <property type="entry name" value="FKBP-like"/>
    <property type="match status" value="2"/>
</dbReference>
<evidence type="ECO:0000256" key="3">
    <source>
        <dbReference type="ARBA" id="ARBA00013194"/>
    </source>
</evidence>
<dbReference type="EMBL" id="CP015118">
    <property type="protein sequence ID" value="ARN22343.1"/>
    <property type="molecule type" value="Genomic_DNA"/>
</dbReference>
<evidence type="ECO:0000313" key="7">
    <source>
        <dbReference type="Proteomes" id="UP000193427"/>
    </source>
</evidence>
<protein>
    <recommendedName>
        <fullName evidence="3">peptidylprolyl isomerase</fullName>
        <ecNumber evidence="3">5.2.1.8</ecNumber>
    </recommendedName>
</protein>
<keyword evidence="7" id="KW-1185">Reference proteome</keyword>
<keyword evidence="4" id="KW-0697">Rotamase</keyword>
<dbReference type="GO" id="GO:0003755">
    <property type="term" value="F:peptidyl-prolyl cis-trans isomerase activity"/>
    <property type="evidence" value="ECO:0007669"/>
    <property type="project" value="UniProtKB-KW"/>
</dbReference>
<name>A0A1W6LDN7_9BURK</name>
<dbReference type="RefSeq" id="WP_085752644.1">
    <property type="nucleotide sequence ID" value="NZ_BSPR01000020.1"/>
</dbReference>
<comment type="similarity">
    <text evidence="2">Belongs to the PpiC/parvulin rotamase family.</text>
</comment>